<dbReference type="SUPFAM" id="SSF102405">
    <property type="entry name" value="MCP/YpsA-like"/>
    <property type="match status" value="1"/>
</dbReference>
<proteinExistence type="inferred from homology"/>
<protein>
    <submittedName>
        <fullName evidence="4">DNA-processing protein DprA</fullName>
    </submittedName>
</protein>
<reference evidence="4 5" key="1">
    <citation type="submission" date="2024-10" db="EMBL/GenBank/DDBJ databases">
        <title>The Natural Products Discovery Center: Release of the First 8490 Sequenced Strains for Exploring Actinobacteria Biosynthetic Diversity.</title>
        <authorList>
            <person name="Kalkreuter E."/>
            <person name="Kautsar S.A."/>
            <person name="Yang D."/>
            <person name="Bader C.D."/>
            <person name="Teijaro C.N."/>
            <person name="Fluegel L."/>
            <person name="Davis C.M."/>
            <person name="Simpson J.R."/>
            <person name="Lauterbach L."/>
            <person name="Steele A.D."/>
            <person name="Gui C."/>
            <person name="Meng S."/>
            <person name="Li G."/>
            <person name="Viehrig K."/>
            <person name="Ye F."/>
            <person name="Su P."/>
            <person name="Kiefer A.F."/>
            <person name="Nichols A."/>
            <person name="Cepeda A.J."/>
            <person name="Yan W."/>
            <person name="Fan B."/>
            <person name="Jiang Y."/>
            <person name="Adhikari A."/>
            <person name="Zheng C.-J."/>
            <person name="Schuster L."/>
            <person name="Cowan T.M."/>
            <person name="Smanski M.J."/>
            <person name="Chevrette M.G."/>
            <person name="De Carvalho L.P.S."/>
            <person name="Shen B."/>
        </authorList>
    </citation>
    <scope>NUCLEOTIDE SEQUENCE [LARGE SCALE GENOMIC DNA]</scope>
    <source>
        <strain evidence="4 5">NPDC087045</strain>
    </source>
</reference>
<comment type="caution">
    <text evidence="4">The sequence shown here is derived from an EMBL/GenBank/DDBJ whole genome shotgun (WGS) entry which is preliminary data.</text>
</comment>
<organism evidence="4 5">
    <name type="scientific">Herbaspirillum chlorophenolicum</name>
    <dbReference type="NCBI Taxonomy" id="211589"/>
    <lineage>
        <taxon>Bacteria</taxon>
        <taxon>Pseudomonadati</taxon>
        <taxon>Pseudomonadota</taxon>
        <taxon>Betaproteobacteria</taxon>
        <taxon>Burkholderiales</taxon>
        <taxon>Oxalobacteraceae</taxon>
        <taxon>Herbaspirillum</taxon>
    </lineage>
</organism>
<dbReference type="PANTHER" id="PTHR43022">
    <property type="entry name" value="PROTEIN SMF"/>
    <property type="match status" value="1"/>
</dbReference>
<sequence length="388" mass="40624">MHDFPLPPHPPEVGNPASLDAWLRLTLTDGVGSETGRRLLGAFGLPGLVLRAERAALDTLVTPRIANALCKPLTAAARAHIDATLAWAEAPGNAIVTLADAHYPRALLNIPDPPLLLYVKGNIALLEANALAVVGSRNATVQGLAHAERFSEQLSHAGLAIVSGLALGIDAAAHTGGLRGPGSTVAVIGTGIDIDYPQRNRALAQRIAQEGCIVSEYPLGMPPLAANFPRRNRLISGLARAVLVVEAAAQSGSLITARMAAEQGRDVFAIPGSIHSPLAKGCHQLIRQGAKLVETTQDILEEMPPLFAAQGKASQGRQHAGSESWRGAGNDDAPAAIVMQAMGHDPVDTDTLGARCKLDAARLSGILLELELAGRIEVLPGARYRRLE</sequence>
<dbReference type="InterPro" id="IPR057666">
    <property type="entry name" value="DrpA_SLOG"/>
</dbReference>
<evidence type="ECO:0000313" key="4">
    <source>
        <dbReference type="EMBL" id="MFJ3045870.1"/>
    </source>
</evidence>
<comment type="similarity">
    <text evidence="1">Belongs to the DprA/Smf family.</text>
</comment>
<evidence type="ECO:0000313" key="5">
    <source>
        <dbReference type="Proteomes" id="UP001617427"/>
    </source>
</evidence>
<evidence type="ECO:0000259" key="3">
    <source>
        <dbReference type="Pfam" id="PF17782"/>
    </source>
</evidence>
<evidence type="ECO:0000256" key="1">
    <source>
        <dbReference type="ARBA" id="ARBA00006525"/>
    </source>
</evidence>
<dbReference type="NCBIfam" id="TIGR00732">
    <property type="entry name" value="dprA"/>
    <property type="match status" value="1"/>
</dbReference>
<name>A0ABW8EWN5_9BURK</name>
<accession>A0ABW8EWN5</accession>
<feature type="domain" description="DprA winged helix" evidence="3">
    <location>
        <begin position="330"/>
        <end position="381"/>
    </location>
</feature>
<dbReference type="InterPro" id="IPR003488">
    <property type="entry name" value="DprA"/>
</dbReference>
<feature type="domain" description="Smf/DprA SLOG" evidence="2">
    <location>
        <begin position="95"/>
        <end position="303"/>
    </location>
</feature>
<dbReference type="Gene3D" id="3.40.50.450">
    <property type="match status" value="1"/>
</dbReference>
<dbReference type="PANTHER" id="PTHR43022:SF1">
    <property type="entry name" value="PROTEIN SMF"/>
    <property type="match status" value="1"/>
</dbReference>
<dbReference type="Pfam" id="PF02481">
    <property type="entry name" value="DNA_processg_A"/>
    <property type="match status" value="1"/>
</dbReference>
<dbReference type="Proteomes" id="UP001617427">
    <property type="component" value="Unassembled WGS sequence"/>
</dbReference>
<dbReference type="Gene3D" id="1.10.10.10">
    <property type="entry name" value="Winged helix-like DNA-binding domain superfamily/Winged helix DNA-binding domain"/>
    <property type="match status" value="1"/>
</dbReference>
<keyword evidence="5" id="KW-1185">Reference proteome</keyword>
<dbReference type="Pfam" id="PF17782">
    <property type="entry name" value="WHD_DprA"/>
    <property type="match status" value="1"/>
</dbReference>
<gene>
    <name evidence="4" type="primary">dprA</name>
    <name evidence="4" type="ORF">ACIPEN_08575</name>
</gene>
<dbReference type="EMBL" id="JBIUZV010000004">
    <property type="protein sequence ID" value="MFJ3045870.1"/>
    <property type="molecule type" value="Genomic_DNA"/>
</dbReference>
<dbReference type="RefSeq" id="WP_402699704.1">
    <property type="nucleotide sequence ID" value="NZ_JBIUZV010000004.1"/>
</dbReference>
<evidence type="ECO:0000259" key="2">
    <source>
        <dbReference type="Pfam" id="PF02481"/>
    </source>
</evidence>
<dbReference type="InterPro" id="IPR036388">
    <property type="entry name" value="WH-like_DNA-bd_sf"/>
</dbReference>
<dbReference type="InterPro" id="IPR041614">
    <property type="entry name" value="DprA_WH"/>
</dbReference>